<feature type="transmembrane region" description="Helical" evidence="5">
    <location>
        <begin position="194"/>
        <end position="219"/>
    </location>
</feature>
<keyword evidence="7" id="KW-1185">Reference proteome</keyword>
<reference evidence="6" key="1">
    <citation type="journal article" date="2020" name="Mol. Plant Microbe Interact.">
        <title>Genome Sequence of the Biocontrol Agent Coniothyrium minitans strain Conio (IMI 134523).</title>
        <authorList>
            <person name="Patel D."/>
            <person name="Shittu T.A."/>
            <person name="Baroncelli R."/>
            <person name="Muthumeenakshi S."/>
            <person name="Osborne T.H."/>
            <person name="Janganan T.K."/>
            <person name="Sreenivasaprasad S."/>
        </authorList>
    </citation>
    <scope>NUCLEOTIDE SEQUENCE</scope>
    <source>
        <strain evidence="6">Conio</strain>
    </source>
</reference>
<accession>A0A9P6KK47</accession>
<comment type="caution">
    <text evidence="6">The sequence shown here is derived from an EMBL/GenBank/DDBJ whole genome shotgun (WGS) entry which is preliminary data.</text>
</comment>
<sequence length="305" mass="33855">MSSEPPARGWIDPNFPNPMGPGDATIIIYGYTPSIVVAILGIVLFALAGVLHTWQLFKYRSWYFSTMLVGIAFVRSSLRGLAPLPTLSKLTSEQEIVGYAFRALSAKVDPYRVAFFVVQYFFIVVAPVFFAAAIYTILSRLINATGRHHAPLPPKAILWIFISCDVVATVVQILGAALIGVAESNRKDPTTPNNILLAGLAFQAFTFLVFIVLFVAFVARAKKVMFEVVTRWFYLAFIAAVVLFYLRVCFRLAETAEGLYGELNTHEVYFGCLEFMPVVVAVWLLAVWHPGRCVPRGMSVVRSDV</sequence>
<dbReference type="EMBL" id="WJXW01000017">
    <property type="protein sequence ID" value="KAF9729084.1"/>
    <property type="molecule type" value="Genomic_DNA"/>
</dbReference>
<evidence type="ECO:0000256" key="1">
    <source>
        <dbReference type="ARBA" id="ARBA00004141"/>
    </source>
</evidence>
<dbReference type="Pfam" id="PF04479">
    <property type="entry name" value="RTA1"/>
    <property type="match status" value="1"/>
</dbReference>
<feature type="transmembrane region" description="Helical" evidence="5">
    <location>
        <begin position="156"/>
        <end position="182"/>
    </location>
</feature>
<keyword evidence="3 5" id="KW-1133">Transmembrane helix</keyword>
<evidence type="ECO:0000313" key="6">
    <source>
        <dbReference type="EMBL" id="KAF9729084.1"/>
    </source>
</evidence>
<evidence type="ECO:0000256" key="3">
    <source>
        <dbReference type="ARBA" id="ARBA00022989"/>
    </source>
</evidence>
<gene>
    <name evidence="6" type="ORF">PMIN01_12774</name>
</gene>
<dbReference type="GO" id="GO:0016020">
    <property type="term" value="C:membrane"/>
    <property type="evidence" value="ECO:0007669"/>
    <property type="project" value="UniProtKB-SubCell"/>
</dbReference>
<feature type="transmembrane region" description="Helical" evidence="5">
    <location>
        <begin position="113"/>
        <end position="135"/>
    </location>
</feature>
<feature type="transmembrane region" description="Helical" evidence="5">
    <location>
        <begin position="268"/>
        <end position="288"/>
    </location>
</feature>
<protein>
    <submittedName>
        <fullName evidence="6">Sphingoid long-chain base transporter RSB1-like protein 7</fullName>
    </submittedName>
</protein>
<keyword evidence="4 5" id="KW-0472">Membrane</keyword>
<evidence type="ECO:0000256" key="5">
    <source>
        <dbReference type="SAM" id="Phobius"/>
    </source>
</evidence>
<comment type="subcellular location">
    <subcellularLocation>
        <location evidence="1">Membrane</location>
        <topology evidence="1">Multi-pass membrane protein</topology>
    </subcellularLocation>
</comment>
<evidence type="ECO:0000256" key="4">
    <source>
        <dbReference type="ARBA" id="ARBA00023136"/>
    </source>
</evidence>
<feature type="transmembrane region" description="Helical" evidence="5">
    <location>
        <begin position="26"/>
        <end position="50"/>
    </location>
</feature>
<proteinExistence type="predicted"/>
<feature type="transmembrane region" description="Helical" evidence="5">
    <location>
        <begin position="62"/>
        <end position="82"/>
    </location>
</feature>
<dbReference type="OrthoDB" id="4521223at2759"/>
<dbReference type="AlphaFoldDB" id="A0A9P6KK47"/>
<evidence type="ECO:0000313" key="7">
    <source>
        <dbReference type="Proteomes" id="UP000756921"/>
    </source>
</evidence>
<dbReference type="InterPro" id="IPR007568">
    <property type="entry name" value="RTA1"/>
</dbReference>
<dbReference type="PANTHER" id="PTHR31465">
    <property type="entry name" value="PROTEIN RTA1-RELATED"/>
    <property type="match status" value="1"/>
</dbReference>
<dbReference type="PANTHER" id="PTHR31465:SF1">
    <property type="entry name" value="PROTEIN RTA1-RELATED"/>
    <property type="match status" value="1"/>
</dbReference>
<evidence type="ECO:0000256" key="2">
    <source>
        <dbReference type="ARBA" id="ARBA00022692"/>
    </source>
</evidence>
<name>A0A9P6KK47_9PLEO</name>
<feature type="transmembrane region" description="Helical" evidence="5">
    <location>
        <begin position="231"/>
        <end position="248"/>
    </location>
</feature>
<keyword evidence="2 5" id="KW-0812">Transmembrane</keyword>
<dbReference type="Proteomes" id="UP000756921">
    <property type="component" value="Unassembled WGS sequence"/>
</dbReference>
<organism evidence="6 7">
    <name type="scientific">Paraphaeosphaeria minitans</name>
    <dbReference type="NCBI Taxonomy" id="565426"/>
    <lineage>
        <taxon>Eukaryota</taxon>
        <taxon>Fungi</taxon>
        <taxon>Dikarya</taxon>
        <taxon>Ascomycota</taxon>
        <taxon>Pezizomycotina</taxon>
        <taxon>Dothideomycetes</taxon>
        <taxon>Pleosporomycetidae</taxon>
        <taxon>Pleosporales</taxon>
        <taxon>Massarineae</taxon>
        <taxon>Didymosphaeriaceae</taxon>
        <taxon>Paraphaeosphaeria</taxon>
    </lineage>
</organism>